<name>A0A1F5G7Z5_9BACT</name>
<dbReference type="Proteomes" id="UP000177369">
    <property type="component" value="Unassembled WGS sequence"/>
</dbReference>
<organism evidence="2 3">
    <name type="scientific">Candidatus Curtissbacteria bacterium RIFCSPHIGHO2_02_FULL_40_16b</name>
    <dbReference type="NCBI Taxonomy" id="1797714"/>
    <lineage>
        <taxon>Bacteria</taxon>
        <taxon>Candidatus Curtissiibacteriota</taxon>
    </lineage>
</organism>
<dbReference type="STRING" id="1797714.A3D04_03285"/>
<dbReference type="AlphaFoldDB" id="A0A1F5G7Z5"/>
<proteinExistence type="predicted"/>
<evidence type="ECO:0000313" key="2">
    <source>
        <dbReference type="EMBL" id="OGD87945.1"/>
    </source>
</evidence>
<protein>
    <submittedName>
        <fullName evidence="2">Uncharacterized protein</fullName>
    </submittedName>
</protein>
<evidence type="ECO:0000256" key="1">
    <source>
        <dbReference type="SAM" id="MobiDB-lite"/>
    </source>
</evidence>
<accession>A0A1F5G7Z5</accession>
<gene>
    <name evidence="2" type="ORF">A3D04_03285</name>
</gene>
<feature type="region of interest" description="Disordered" evidence="1">
    <location>
        <begin position="1"/>
        <end position="23"/>
    </location>
</feature>
<dbReference type="EMBL" id="MFBD01000041">
    <property type="protein sequence ID" value="OGD87945.1"/>
    <property type="molecule type" value="Genomic_DNA"/>
</dbReference>
<evidence type="ECO:0000313" key="3">
    <source>
        <dbReference type="Proteomes" id="UP000177369"/>
    </source>
</evidence>
<reference evidence="2 3" key="1">
    <citation type="journal article" date="2016" name="Nat. Commun.">
        <title>Thousands of microbial genomes shed light on interconnected biogeochemical processes in an aquifer system.</title>
        <authorList>
            <person name="Anantharaman K."/>
            <person name="Brown C.T."/>
            <person name="Hug L.A."/>
            <person name="Sharon I."/>
            <person name="Castelle C.J."/>
            <person name="Probst A.J."/>
            <person name="Thomas B.C."/>
            <person name="Singh A."/>
            <person name="Wilkins M.J."/>
            <person name="Karaoz U."/>
            <person name="Brodie E.L."/>
            <person name="Williams K.H."/>
            <person name="Hubbard S.S."/>
            <person name="Banfield J.F."/>
        </authorList>
    </citation>
    <scope>NUCLEOTIDE SEQUENCE [LARGE SCALE GENOMIC DNA]</scope>
</reference>
<comment type="caution">
    <text evidence="2">The sequence shown here is derived from an EMBL/GenBank/DDBJ whole genome shotgun (WGS) entry which is preliminary data.</text>
</comment>
<sequence>MANEERAIVPSGADETALARPESAHLAWPEQGRDISVRISRRPLDVFTGRKYREWRNSFNQAEKQAIEEFERDLAEKGLVGDHELLAPANVQRGVWAQAQGAFEMHGSGFLLFSTMSGEGKYESDSRTASSIQFAWSPNGQDILITEIPVDKMVLRTDPEVETPRVSFVFNRPEFIDVVNLGIVGSNVRLRVKGYSFVNGYLRGKNLLNANFTFAKQEDLKGLPVPNSAP</sequence>